<organism evidence="2 3">
    <name type="scientific">Elongatibacter sediminis</name>
    <dbReference type="NCBI Taxonomy" id="3119006"/>
    <lineage>
        <taxon>Bacteria</taxon>
        <taxon>Pseudomonadati</taxon>
        <taxon>Pseudomonadota</taxon>
        <taxon>Gammaproteobacteria</taxon>
        <taxon>Chromatiales</taxon>
        <taxon>Wenzhouxiangellaceae</taxon>
        <taxon>Elongatibacter</taxon>
    </lineage>
</organism>
<proteinExistence type="predicted"/>
<name>A0AAW9RAE4_9GAMM</name>
<dbReference type="RefSeq" id="WP_354696270.1">
    <property type="nucleotide sequence ID" value="NZ_JAZHOG010000010.1"/>
</dbReference>
<feature type="signal peptide" evidence="1">
    <location>
        <begin position="1"/>
        <end position="23"/>
    </location>
</feature>
<accession>A0AAW9RAE4</accession>
<evidence type="ECO:0000313" key="2">
    <source>
        <dbReference type="EMBL" id="MEJ8568952.1"/>
    </source>
</evidence>
<evidence type="ECO:0000313" key="3">
    <source>
        <dbReference type="Proteomes" id="UP001359886"/>
    </source>
</evidence>
<protein>
    <recommendedName>
        <fullName evidence="4">PepSY domain-containing protein</fullName>
    </recommendedName>
</protein>
<evidence type="ECO:0000256" key="1">
    <source>
        <dbReference type="SAM" id="SignalP"/>
    </source>
</evidence>
<dbReference type="Proteomes" id="UP001359886">
    <property type="component" value="Unassembled WGS sequence"/>
</dbReference>
<feature type="chain" id="PRO_5043790913" description="PepSY domain-containing protein" evidence="1">
    <location>
        <begin position="24"/>
        <end position="79"/>
    </location>
</feature>
<keyword evidence="1" id="KW-0732">Signal</keyword>
<gene>
    <name evidence="2" type="ORF">V3330_15065</name>
</gene>
<comment type="caution">
    <text evidence="2">The sequence shown here is derived from an EMBL/GenBank/DDBJ whole genome shotgun (WGS) entry which is preliminary data.</text>
</comment>
<dbReference type="EMBL" id="JAZHOG010000010">
    <property type="protein sequence ID" value="MEJ8568952.1"/>
    <property type="molecule type" value="Genomic_DNA"/>
</dbReference>
<dbReference type="AlphaFoldDB" id="A0AAW9RAE4"/>
<sequence>MNGLRRQTCVFLLAVMLPLAAFGQSLEQAAQDAARRYDAKVLSAHTEQRGARKVHVIKLLTRKGVVKVVRVTVRQNKGR</sequence>
<evidence type="ECO:0008006" key="4">
    <source>
        <dbReference type="Google" id="ProtNLM"/>
    </source>
</evidence>
<reference evidence="2 3" key="1">
    <citation type="submission" date="2024-02" db="EMBL/GenBank/DDBJ databases">
        <title>A novel Wenzhouxiangellaceae bacterium, isolated from coastal sediments.</title>
        <authorList>
            <person name="Du Z.-J."/>
            <person name="Ye Y.-Q."/>
            <person name="Zhang X.-Y."/>
        </authorList>
    </citation>
    <scope>NUCLEOTIDE SEQUENCE [LARGE SCALE GENOMIC DNA]</scope>
    <source>
        <strain evidence="2 3">CH-27</strain>
    </source>
</reference>
<keyword evidence="3" id="KW-1185">Reference proteome</keyword>